<dbReference type="GO" id="GO:0003824">
    <property type="term" value="F:catalytic activity"/>
    <property type="evidence" value="ECO:0007669"/>
    <property type="project" value="InterPro"/>
</dbReference>
<dbReference type="SUPFAM" id="SSF50800">
    <property type="entry name" value="PK beta-barrel domain-like"/>
    <property type="match status" value="1"/>
</dbReference>
<dbReference type="OrthoDB" id="17255at2759"/>
<dbReference type="GO" id="GO:0030170">
    <property type="term" value="F:pyridoxal phosphate binding"/>
    <property type="evidence" value="ECO:0007669"/>
    <property type="project" value="InterPro"/>
</dbReference>
<keyword evidence="1" id="KW-1133">Transmembrane helix</keyword>
<dbReference type="PANTHER" id="PTHR14237:SF34">
    <property type="entry name" value="MOSC DOMAIN PROTEIN (AFU_ORTHOLOGUE AFUA_2G07820)"/>
    <property type="match status" value="1"/>
</dbReference>
<evidence type="ECO:0000313" key="3">
    <source>
        <dbReference type="EMBL" id="EPE34935.1"/>
    </source>
</evidence>
<dbReference type="InterPro" id="IPR005303">
    <property type="entry name" value="MOCOS_middle"/>
</dbReference>
<dbReference type="EMBL" id="KE145355">
    <property type="protein sequence ID" value="EPE34935.1"/>
    <property type="molecule type" value="Genomic_DNA"/>
</dbReference>
<protein>
    <submittedName>
        <fullName evidence="3">MOSC N-terminal</fullName>
    </submittedName>
</protein>
<evidence type="ECO:0000313" key="4">
    <source>
        <dbReference type="Proteomes" id="UP000016922"/>
    </source>
</evidence>
<evidence type="ECO:0000256" key="1">
    <source>
        <dbReference type="SAM" id="Phobius"/>
    </source>
</evidence>
<feature type="transmembrane region" description="Helical" evidence="1">
    <location>
        <begin position="12"/>
        <end position="32"/>
    </location>
</feature>
<dbReference type="InterPro" id="IPR005302">
    <property type="entry name" value="MoCF_Sase_C"/>
</dbReference>
<sequence>MPDLLDWTSHQHQGILVGGACTLIYLVSYFFFGQQPTRKISGKAARAFQLRQAFDRIKKKQDVKPLIQDNVDSPEMLKVKQLWIYPIKSLRGCSVQQAMLTNEGFYHDRRFMLLKKSDDTSETLENMHIAKFASMSLFHPSISGEKLLVSYRSPGTEEPTGEVLELDLHPNTKGLETVDVNMHRSPTTGYNMGSKANEWFSSRFGFDVVLAFWGDNPRLALGNIPGKPYGYSPKPKSSLSQAISQIPLVGSLMQDEENDKIAFNDCAPYLVINQSSVDEVSSRLSEDTSMDLTKFRSNIVLSSPSLREWEEDYWASIEFPTLDARIILTGNCGRCASLNVDYNMGQPGKGKEGEILKLMQKDRRVDEGMKYSPIFGRYGFVSKGGEGKVVKVGDVCRIGERNESGTTFYWPGLSTGTR</sequence>
<dbReference type="OMA" id="PHFPEMA"/>
<dbReference type="KEGG" id="glz:GLAREA_10630"/>
<keyword evidence="1" id="KW-0812">Transmembrane</keyword>
<dbReference type="RefSeq" id="XP_008077922.1">
    <property type="nucleotide sequence ID" value="XM_008079731.1"/>
</dbReference>
<proteinExistence type="predicted"/>
<dbReference type="Pfam" id="PF03473">
    <property type="entry name" value="MOSC"/>
    <property type="match status" value="1"/>
</dbReference>
<keyword evidence="4" id="KW-1185">Reference proteome</keyword>
<accession>S3DB20</accession>
<dbReference type="AlphaFoldDB" id="S3DB20"/>
<dbReference type="Proteomes" id="UP000016922">
    <property type="component" value="Unassembled WGS sequence"/>
</dbReference>
<dbReference type="GeneID" id="19469676"/>
<dbReference type="InterPro" id="IPR011037">
    <property type="entry name" value="Pyrv_Knase-like_insert_dom_sf"/>
</dbReference>
<dbReference type="HOGENOM" id="CLU_028286_3_0_1"/>
<dbReference type="Pfam" id="PF03476">
    <property type="entry name" value="MOSC_N"/>
    <property type="match status" value="1"/>
</dbReference>
<dbReference type="GO" id="GO:0030151">
    <property type="term" value="F:molybdenum ion binding"/>
    <property type="evidence" value="ECO:0007669"/>
    <property type="project" value="InterPro"/>
</dbReference>
<dbReference type="eggNOG" id="KOG2362">
    <property type="taxonomic scope" value="Eukaryota"/>
</dbReference>
<dbReference type="PROSITE" id="PS51340">
    <property type="entry name" value="MOSC"/>
    <property type="match status" value="1"/>
</dbReference>
<organism evidence="3 4">
    <name type="scientific">Glarea lozoyensis (strain ATCC 20868 / MF5171)</name>
    <dbReference type="NCBI Taxonomy" id="1116229"/>
    <lineage>
        <taxon>Eukaryota</taxon>
        <taxon>Fungi</taxon>
        <taxon>Dikarya</taxon>
        <taxon>Ascomycota</taxon>
        <taxon>Pezizomycotina</taxon>
        <taxon>Leotiomycetes</taxon>
        <taxon>Helotiales</taxon>
        <taxon>Helotiaceae</taxon>
        <taxon>Glarea</taxon>
    </lineage>
</organism>
<keyword evidence="1" id="KW-0472">Membrane</keyword>
<feature type="domain" description="MOSC" evidence="2">
    <location>
        <begin position="241"/>
        <end position="399"/>
    </location>
</feature>
<reference evidence="3 4" key="1">
    <citation type="journal article" date="2013" name="BMC Genomics">
        <title>Genomics-driven discovery of the pneumocandin biosynthetic gene cluster in the fungus Glarea lozoyensis.</title>
        <authorList>
            <person name="Chen L."/>
            <person name="Yue Q."/>
            <person name="Zhang X."/>
            <person name="Xiang M."/>
            <person name="Wang C."/>
            <person name="Li S."/>
            <person name="Che Y."/>
            <person name="Ortiz-Lopez F.J."/>
            <person name="Bills G.F."/>
            <person name="Liu X."/>
            <person name="An Z."/>
        </authorList>
    </citation>
    <scope>NUCLEOTIDE SEQUENCE [LARGE SCALE GENOMIC DNA]</scope>
    <source>
        <strain evidence="4">ATCC 20868 / MF5171</strain>
    </source>
</reference>
<dbReference type="SUPFAM" id="SSF141673">
    <property type="entry name" value="MOSC N-terminal domain-like"/>
    <property type="match status" value="1"/>
</dbReference>
<gene>
    <name evidence="3" type="ORF">GLAREA_10630</name>
</gene>
<evidence type="ECO:0000259" key="2">
    <source>
        <dbReference type="PROSITE" id="PS51340"/>
    </source>
</evidence>
<name>S3DB20_GLAL2</name>
<dbReference type="PANTHER" id="PTHR14237">
    <property type="entry name" value="MOLYBDOPTERIN COFACTOR SULFURASE MOSC"/>
    <property type="match status" value="1"/>
</dbReference>